<comment type="caution">
    <text evidence="2">The sequence shown here is derived from an EMBL/GenBank/DDBJ whole genome shotgun (WGS) entry which is preliminary data.</text>
</comment>
<sequence length="160" mass="16850">MCGMRRLYRVRRALNYANLSTPLGLLVARAGRARTAPGPGGLVLAHGYRLPLPIAGAFTVGNVVLTRHGEGHLTGALLRHEARHASQYAACLGLPMLPAYGAAAVVSLLLSGHQAAWNVFERLAGLEDGGYPRRPPLWRRSRPPGRGPAPGPGPRGTAGS</sequence>
<dbReference type="Proteomes" id="UP000611554">
    <property type="component" value="Unassembled WGS sequence"/>
</dbReference>
<evidence type="ECO:0008006" key="4">
    <source>
        <dbReference type="Google" id="ProtNLM"/>
    </source>
</evidence>
<feature type="region of interest" description="Disordered" evidence="1">
    <location>
        <begin position="131"/>
        <end position="160"/>
    </location>
</feature>
<dbReference type="EMBL" id="BMQJ01000017">
    <property type="protein sequence ID" value="GGQ21233.1"/>
    <property type="molecule type" value="Genomic_DNA"/>
</dbReference>
<organism evidence="2 3">
    <name type="scientific">Streptosporangium pseudovulgare</name>
    <dbReference type="NCBI Taxonomy" id="35765"/>
    <lineage>
        <taxon>Bacteria</taxon>
        <taxon>Bacillati</taxon>
        <taxon>Actinomycetota</taxon>
        <taxon>Actinomycetes</taxon>
        <taxon>Streptosporangiales</taxon>
        <taxon>Streptosporangiaceae</taxon>
        <taxon>Streptosporangium</taxon>
    </lineage>
</organism>
<evidence type="ECO:0000313" key="3">
    <source>
        <dbReference type="Proteomes" id="UP000611554"/>
    </source>
</evidence>
<reference evidence="3" key="1">
    <citation type="journal article" date="2019" name="Int. J. Syst. Evol. Microbiol.">
        <title>The Global Catalogue of Microorganisms (GCM) 10K type strain sequencing project: providing services to taxonomists for standard genome sequencing and annotation.</title>
        <authorList>
            <consortium name="The Broad Institute Genomics Platform"/>
            <consortium name="The Broad Institute Genome Sequencing Center for Infectious Disease"/>
            <person name="Wu L."/>
            <person name="Ma J."/>
        </authorList>
    </citation>
    <scope>NUCLEOTIDE SEQUENCE [LARGE SCALE GENOMIC DNA]</scope>
    <source>
        <strain evidence="3">JCM 3115</strain>
    </source>
</reference>
<name>A0ABQ2RCF1_9ACTN</name>
<gene>
    <name evidence="2" type="ORF">GCM10010140_59380</name>
</gene>
<protein>
    <recommendedName>
        <fullName evidence="4">DUF4157 domain-containing protein</fullName>
    </recommendedName>
</protein>
<proteinExistence type="predicted"/>
<evidence type="ECO:0000313" key="2">
    <source>
        <dbReference type="EMBL" id="GGQ21233.1"/>
    </source>
</evidence>
<evidence type="ECO:0000256" key="1">
    <source>
        <dbReference type="SAM" id="MobiDB-lite"/>
    </source>
</evidence>
<accession>A0ABQ2RCF1</accession>
<keyword evidence="3" id="KW-1185">Reference proteome</keyword>